<dbReference type="InterPro" id="IPR000485">
    <property type="entry name" value="AsnC-type_HTH_dom"/>
</dbReference>
<accession>A0ABS8YV91</accession>
<dbReference type="InterPro" id="IPR036388">
    <property type="entry name" value="WH-like_DNA-bd_sf"/>
</dbReference>
<keyword evidence="2" id="KW-0238">DNA-binding</keyword>
<dbReference type="InterPro" id="IPR011008">
    <property type="entry name" value="Dimeric_a/b-barrel"/>
</dbReference>
<dbReference type="PRINTS" id="PR00033">
    <property type="entry name" value="HTHASNC"/>
</dbReference>
<proteinExistence type="predicted"/>
<keyword evidence="6" id="KW-1185">Reference proteome</keyword>
<evidence type="ECO:0000313" key="5">
    <source>
        <dbReference type="EMBL" id="MCE5972408.1"/>
    </source>
</evidence>
<sequence>MKNLSLDATDIRILSAVQSHGQLSKTRLSEIVNISATPCWARLDRLKAAGFIRGYHADIALERVCNFTQVTVTVSLTHHRRADFERFETWVIGHDEITECIATGGGMDYVMKVVCPSLATFQALMQAMQDAELGVDRYMTYIATRVVKATRPNIAKLAVPVTRDRTG</sequence>
<dbReference type="Proteomes" id="UP001521181">
    <property type="component" value="Unassembled WGS sequence"/>
</dbReference>
<dbReference type="SUPFAM" id="SSF46785">
    <property type="entry name" value="Winged helix' DNA-binding domain"/>
    <property type="match status" value="1"/>
</dbReference>
<gene>
    <name evidence="5" type="ORF">LZA78_02745</name>
</gene>
<dbReference type="PANTHER" id="PTHR30154:SF34">
    <property type="entry name" value="TRANSCRIPTIONAL REGULATOR AZLB"/>
    <property type="match status" value="1"/>
</dbReference>
<protein>
    <submittedName>
        <fullName evidence="5">Lrp/AsnC family transcriptional regulator</fullName>
    </submittedName>
</protein>
<dbReference type="Pfam" id="PF01037">
    <property type="entry name" value="AsnC_trans_reg"/>
    <property type="match status" value="1"/>
</dbReference>
<dbReference type="SUPFAM" id="SSF54909">
    <property type="entry name" value="Dimeric alpha+beta barrel"/>
    <property type="match status" value="1"/>
</dbReference>
<organism evidence="5 6">
    <name type="scientific">Rhodobacter flavimaris</name>
    <dbReference type="NCBI Taxonomy" id="2907145"/>
    <lineage>
        <taxon>Bacteria</taxon>
        <taxon>Pseudomonadati</taxon>
        <taxon>Pseudomonadota</taxon>
        <taxon>Alphaproteobacteria</taxon>
        <taxon>Rhodobacterales</taxon>
        <taxon>Rhodobacter group</taxon>
        <taxon>Rhodobacter</taxon>
    </lineage>
</organism>
<evidence type="ECO:0000256" key="1">
    <source>
        <dbReference type="ARBA" id="ARBA00023015"/>
    </source>
</evidence>
<dbReference type="RefSeq" id="WP_233675409.1">
    <property type="nucleotide sequence ID" value="NZ_JAJUOS010000001.1"/>
</dbReference>
<dbReference type="SMART" id="SM00344">
    <property type="entry name" value="HTH_ASNC"/>
    <property type="match status" value="1"/>
</dbReference>
<evidence type="ECO:0000256" key="2">
    <source>
        <dbReference type="ARBA" id="ARBA00023125"/>
    </source>
</evidence>
<dbReference type="EMBL" id="JAJUOS010000001">
    <property type="protein sequence ID" value="MCE5972408.1"/>
    <property type="molecule type" value="Genomic_DNA"/>
</dbReference>
<dbReference type="InterPro" id="IPR011991">
    <property type="entry name" value="ArsR-like_HTH"/>
</dbReference>
<dbReference type="Gene3D" id="1.10.10.10">
    <property type="entry name" value="Winged helix-like DNA-binding domain superfamily/Winged helix DNA-binding domain"/>
    <property type="match status" value="1"/>
</dbReference>
<evidence type="ECO:0000259" key="4">
    <source>
        <dbReference type="PROSITE" id="PS50956"/>
    </source>
</evidence>
<dbReference type="PANTHER" id="PTHR30154">
    <property type="entry name" value="LEUCINE-RESPONSIVE REGULATORY PROTEIN"/>
    <property type="match status" value="1"/>
</dbReference>
<dbReference type="Pfam" id="PF13412">
    <property type="entry name" value="HTH_24"/>
    <property type="match status" value="1"/>
</dbReference>
<evidence type="ECO:0000256" key="3">
    <source>
        <dbReference type="ARBA" id="ARBA00023163"/>
    </source>
</evidence>
<keyword evidence="1" id="KW-0805">Transcription regulation</keyword>
<comment type="caution">
    <text evidence="5">The sequence shown here is derived from an EMBL/GenBank/DDBJ whole genome shotgun (WGS) entry which is preliminary data.</text>
</comment>
<name>A0ABS8YV91_9RHOB</name>
<dbReference type="InterPro" id="IPR019888">
    <property type="entry name" value="Tscrpt_reg_AsnC-like"/>
</dbReference>
<dbReference type="PROSITE" id="PS50956">
    <property type="entry name" value="HTH_ASNC_2"/>
    <property type="match status" value="1"/>
</dbReference>
<evidence type="ECO:0000313" key="6">
    <source>
        <dbReference type="Proteomes" id="UP001521181"/>
    </source>
</evidence>
<dbReference type="Gene3D" id="3.30.70.920">
    <property type="match status" value="1"/>
</dbReference>
<dbReference type="InterPro" id="IPR036390">
    <property type="entry name" value="WH_DNA-bd_sf"/>
</dbReference>
<keyword evidence="3" id="KW-0804">Transcription</keyword>
<dbReference type="CDD" id="cd00090">
    <property type="entry name" value="HTH_ARSR"/>
    <property type="match status" value="1"/>
</dbReference>
<reference evidence="5 6" key="1">
    <citation type="submission" date="2021-12" db="EMBL/GenBank/DDBJ databases">
        <title>Sinirhodobacter sp. WL0062 is a bacterium isolated from seawater.</title>
        <authorList>
            <person name="Wang L."/>
            <person name="He W."/>
            <person name="Zhang D.-F."/>
        </authorList>
    </citation>
    <scope>NUCLEOTIDE SEQUENCE [LARGE SCALE GENOMIC DNA]</scope>
    <source>
        <strain evidence="5 6">WL0062</strain>
    </source>
</reference>
<feature type="domain" description="HTH asnC-type" evidence="4">
    <location>
        <begin position="6"/>
        <end position="68"/>
    </location>
</feature>
<dbReference type="InterPro" id="IPR019887">
    <property type="entry name" value="Tscrpt_reg_AsnC/Lrp_C"/>
</dbReference>